<dbReference type="InterPro" id="IPR036390">
    <property type="entry name" value="WH_DNA-bd_sf"/>
</dbReference>
<dbReference type="InterPro" id="IPR036388">
    <property type="entry name" value="WH-like_DNA-bd_sf"/>
</dbReference>
<proteinExistence type="predicted"/>
<name>A0A841FTP7_9ACTN</name>
<evidence type="ECO:0000259" key="4">
    <source>
        <dbReference type="PROSITE" id="PS51077"/>
    </source>
</evidence>
<dbReference type="InterPro" id="IPR050707">
    <property type="entry name" value="HTH_MetabolicPath_Reg"/>
</dbReference>
<organism evidence="6 7">
    <name type="scientific">Phytomonospora endophytica</name>
    <dbReference type="NCBI Taxonomy" id="714109"/>
    <lineage>
        <taxon>Bacteria</taxon>
        <taxon>Bacillati</taxon>
        <taxon>Actinomycetota</taxon>
        <taxon>Actinomycetes</taxon>
        <taxon>Micromonosporales</taxon>
        <taxon>Micromonosporaceae</taxon>
        <taxon>Phytomonospora</taxon>
    </lineage>
</organism>
<dbReference type="GO" id="GO:0003700">
    <property type="term" value="F:DNA-binding transcription factor activity"/>
    <property type="evidence" value="ECO:0007669"/>
    <property type="project" value="TreeGrafter"/>
</dbReference>
<dbReference type="Gene3D" id="1.10.10.10">
    <property type="entry name" value="Winged helix-like DNA-binding domain superfamily/Winged helix DNA-binding domain"/>
    <property type="match status" value="1"/>
</dbReference>
<comment type="caution">
    <text evidence="6">The sequence shown here is derived from an EMBL/GenBank/DDBJ whole genome shotgun (WGS) entry which is preliminary data.</text>
</comment>
<keyword evidence="2 6" id="KW-0238">DNA-binding</keyword>
<dbReference type="GO" id="GO:0003677">
    <property type="term" value="F:DNA binding"/>
    <property type="evidence" value="ECO:0007669"/>
    <property type="project" value="UniProtKB-KW"/>
</dbReference>
<dbReference type="Proteomes" id="UP000548476">
    <property type="component" value="Unassembled WGS sequence"/>
</dbReference>
<dbReference type="PANTHER" id="PTHR30136">
    <property type="entry name" value="HELIX-TURN-HELIX TRANSCRIPTIONAL REGULATOR, ICLR FAMILY"/>
    <property type="match status" value="1"/>
</dbReference>
<dbReference type="InterPro" id="IPR029016">
    <property type="entry name" value="GAF-like_dom_sf"/>
</dbReference>
<keyword evidence="7" id="KW-1185">Reference proteome</keyword>
<dbReference type="Pfam" id="PF09339">
    <property type="entry name" value="HTH_IclR"/>
    <property type="match status" value="1"/>
</dbReference>
<dbReference type="SUPFAM" id="SSF46785">
    <property type="entry name" value="Winged helix' DNA-binding domain"/>
    <property type="match status" value="1"/>
</dbReference>
<evidence type="ECO:0000259" key="5">
    <source>
        <dbReference type="PROSITE" id="PS51078"/>
    </source>
</evidence>
<dbReference type="AlphaFoldDB" id="A0A841FTP7"/>
<reference evidence="6 7" key="1">
    <citation type="submission" date="2020-08" db="EMBL/GenBank/DDBJ databases">
        <title>Genomic Encyclopedia of Type Strains, Phase IV (KMG-IV): sequencing the most valuable type-strain genomes for metagenomic binning, comparative biology and taxonomic classification.</title>
        <authorList>
            <person name="Goeker M."/>
        </authorList>
    </citation>
    <scope>NUCLEOTIDE SEQUENCE [LARGE SCALE GENOMIC DNA]</scope>
    <source>
        <strain evidence="6 7">YIM 65646</strain>
    </source>
</reference>
<feature type="domain" description="HTH iclR-type" evidence="4">
    <location>
        <begin position="17"/>
        <end position="78"/>
    </location>
</feature>
<feature type="domain" description="IclR-ED" evidence="5">
    <location>
        <begin position="72"/>
        <end position="263"/>
    </location>
</feature>
<dbReference type="InterPro" id="IPR005471">
    <property type="entry name" value="Tscrpt_reg_IclR_N"/>
</dbReference>
<evidence type="ECO:0000256" key="1">
    <source>
        <dbReference type="ARBA" id="ARBA00023015"/>
    </source>
</evidence>
<protein>
    <submittedName>
        <fullName evidence="6">DNA-binding IclR family transcriptional regulator</fullName>
    </submittedName>
</protein>
<keyword evidence="1" id="KW-0805">Transcription regulation</keyword>
<dbReference type="PROSITE" id="PS51077">
    <property type="entry name" value="HTH_ICLR"/>
    <property type="match status" value="1"/>
</dbReference>
<dbReference type="SUPFAM" id="SSF55781">
    <property type="entry name" value="GAF domain-like"/>
    <property type="match status" value="1"/>
</dbReference>
<dbReference type="PROSITE" id="PS51078">
    <property type="entry name" value="ICLR_ED"/>
    <property type="match status" value="1"/>
</dbReference>
<dbReference type="GO" id="GO:0045892">
    <property type="term" value="P:negative regulation of DNA-templated transcription"/>
    <property type="evidence" value="ECO:0007669"/>
    <property type="project" value="TreeGrafter"/>
</dbReference>
<dbReference type="PANTHER" id="PTHR30136:SF24">
    <property type="entry name" value="HTH-TYPE TRANSCRIPTIONAL REPRESSOR ALLR"/>
    <property type="match status" value="1"/>
</dbReference>
<evidence type="ECO:0000313" key="7">
    <source>
        <dbReference type="Proteomes" id="UP000548476"/>
    </source>
</evidence>
<evidence type="ECO:0000256" key="3">
    <source>
        <dbReference type="ARBA" id="ARBA00023163"/>
    </source>
</evidence>
<gene>
    <name evidence="6" type="ORF">HNR73_004981</name>
</gene>
<dbReference type="EMBL" id="JACHGT010000011">
    <property type="protein sequence ID" value="MBB6037108.1"/>
    <property type="molecule type" value="Genomic_DNA"/>
</dbReference>
<dbReference type="Pfam" id="PF01614">
    <property type="entry name" value="IclR_C"/>
    <property type="match status" value="1"/>
</dbReference>
<dbReference type="InterPro" id="IPR014757">
    <property type="entry name" value="Tscrpt_reg_IclR_C"/>
</dbReference>
<evidence type="ECO:0000313" key="6">
    <source>
        <dbReference type="EMBL" id="MBB6037108.1"/>
    </source>
</evidence>
<keyword evidence="3" id="KW-0804">Transcription</keyword>
<dbReference type="RefSeq" id="WP_184789932.1">
    <property type="nucleotide sequence ID" value="NZ_BONT01000071.1"/>
</dbReference>
<sequence length="271" mass="29579">MTGGLKARNEGKPSDFIQSVSRALRILEVVGSSRGGLTIKQIARRVQLAPTTTYHLVRTLTYENYLIRGEHGLFTVGLAVSDRFRDMSATMRGPSTVLEALRRQVADSGYSHYLARFVDGRVAITEVSEGQLSPHTEDLIIGFDDGAHATALGKALLATLTPTERRGYLRESGMRRYTSRTLTTLADFEIDLSRLSTQGVFTETGQYREGIACAATLVNREAPLTERLTVACAIPMDDLPKAAPDLRARLRVTAREVGAALAAAEDGKERP</sequence>
<evidence type="ECO:0000256" key="2">
    <source>
        <dbReference type="ARBA" id="ARBA00023125"/>
    </source>
</evidence>
<dbReference type="SMART" id="SM00346">
    <property type="entry name" value="HTH_ICLR"/>
    <property type="match status" value="1"/>
</dbReference>
<dbReference type="Gene3D" id="3.30.450.40">
    <property type="match status" value="1"/>
</dbReference>
<accession>A0A841FTP7</accession>